<accession>V9EMB3</accession>
<feature type="compositionally biased region" description="Acidic residues" evidence="1">
    <location>
        <begin position="16"/>
        <end position="25"/>
    </location>
</feature>
<organism evidence="2 3">
    <name type="scientific">Phytophthora nicotianae P1569</name>
    <dbReference type="NCBI Taxonomy" id="1317065"/>
    <lineage>
        <taxon>Eukaryota</taxon>
        <taxon>Sar</taxon>
        <taxon>Stramenopiles</taxon>
        <taxon>Oomycota</taxon>
        <taxon>Peronosporomycetes</taxon>
        <taxon>Peronosporales</taxon>
        <taxon>Peronosporaceae</taxon>
        <taxon>Phytophthora</taxon>
    </lineage>
</organism>
<feature type="region of interest" description="Disordered" evidence="1">
    <location>
        <begin position="1"/>
        <end position="29"/>
    </location>
</feature>
<dbReference type="OrthoDB" id="102943at2759"/>
<dbReference type="eggNOG" id="ENOG502SMKY">
    <property type="taxonomic scope" value="Eukaryota"/>
</dbReference>
<sequence>MRRKRKKDDYPKDWDVVEESQDPDEYPPRVTRPDVIARRARNKIMGCVAVKTSLNTFCKRGGRFLPGWALPWEEVLADMNKGVLEAYLPANLHILRLLKENKEIPKLDGGFFRSCLSAVMKLLRYSKVKGELGESLKIYNSSRCARSPQANGGYINQGRSHNAGYQMATMTKNALSMNFYRRFHKFLKRTYTIDGKKAYTLLKGILSHEEYVRTGTRFDEIVLEWRAKVPRKPNGYLADEAHQLIPLTYLLLQDIEDRNTHGKDAIDEGELFQEIRVFSILPTKKGFECSHMKMCQLGLWGLLKRAGFAAPKPGKGWEDVQHDYWHKLFNIKKFETETRKFAGEIVTDGKAVSIMMRKPKKEAGPARTYTEKDIDVVWGLDPGRRDMFVATNQFEESVSCSSKEFYEEARYTKAKQKIKGWQDRHPKVLEAIRNMPTKKTASLEKLKVYIAFMTQHMDLLLGFSQLKPFRRLRFRSFLFMKKKLRQLCERLALRGKRVVVGFGDWSNQDVAGIIKKSPAGPVKVFERELARYCTVIPIAEFRTSKVHFECQRRLKNQYSQRLCRDGEIRTQKVHSVLHCLNNGCRGMTVNRNVNASRNMRRLLECKLRRPSLGLHSSGKSVITKKSASECLRVAQEQLIARKSFSSIHILLDKICTIRCNPSLGHMERRNVDSHSSLTKKPRAHNRRDTISLTAFVPTNTKRTRSTAESAFKRMLQVEGVSMDFVQASIAMDPSDKRPAVTMDRFGYYLATHEGKKDKLARNTAISYYRNVKLWLFNKYPHLRVATELILLKQGKTLEKHCLKRENGGLTNKAPPCTKDDLSCLIRYVYSTARVSSDYQDATLACMMWHCFGKSSDLAYVMKQHVSVSADGVFYLGLLRVKTAEEQGLTLVPDKSDFLTYPLFSLAVALTMQEAPCASRLGQLPEITPRVEDPLKCGQ</sequence>
<evidence type="ECO:0000313" key="2">
    <source>
        <dbReference type="EMBL" id="ETI40061.1"/>
    </source>
</evidence>
<dbReference type="AlphaFoldDB" id="V9EMB3"/>
<name>V9EMB3_PHYNI</name>
<dbReference type="Proteomes" id="UP000018721">
    <property type="component" value="Unassembled WGS sequence"/>
</dbReference>
<keyword evidence="3" id="KW-1185">Reference proteome</keyword>
<proteinExistence type="predicted"/>
<evidence type="ECO:0000256" key="1">
    <source>
        <dbReference type="SAM" id="MobiDB-lite"/>
    </source>
</evidence>
<dbReference type="EMBL" id="ANIZ01002490">
    <property type="protein sequence ID" value="ETI40061.1"/>
    <property type="molecule type" value="Genomic_DNA"/>
</dbReference>
<protein>
    <submittedName>
        <fullName evidence="2">Uncharacterized protein</fullName>
    </submittedName>
</protein>
<reference evidence="2 3" key="1">
    <citation type="submission" date="2013-11" db="EMBL/GenBank/DDBJ databases">
        <title>The Genome Sequence of Phytophthora parasitica P1569.</title>
        <authorList>
            <consortium name="The Broad Institute Genomics Platform"/>
            <person name="Russ C."/>
            <person name="Tyler B."/>
            <person name="Panabieres F."/>
            <person name="Shan W."/>
            <person name="Tripathy S."/>
            <person name="Grunwald N."/>
            <person name="Machado M."/>
            <person name="Johnson C.S."/>
            <person name="Arredondo F."/>
            <person name="Hong C."/>
            <person name="Coffey M."/>
            <person name="Young S.K."/>
            <person name="Zeng Q."/>
            <person name="Gargeya S."/>
            <person name="Fitzgerald M."/>
            <person name="Abouelleil A."/>
            <person name="Alvarado L."/>
            <person name="Chapman S.B."/>
            <person name="Gainer-Dewar J."/>
            <person name="Goldberg J."/>
            <person name="Griggs A."/>
            <person name="Gujja S."/>
            <person name="Hansen M."/>
            <person name="Howarth C."/>
            <person name="Imamovic A."/>
            <person name="Ireland A."/>
            <person name="Larimer J."/>
            <person name="McCowan C."/>
            <person name="Murphy C."/>
            <person name="Pearson M."/>
            <person name="Poon T.W."/>
            <person name="Priest M."/>
            <person name="Roberts A."/>
            <person name="Saif S."/>
            <person name="Shea T."/>
            <person name="Sykes S."/>
            <person name="Wortman J."/>
            <person name="Nusbaum C."/>
            <person name="Birren B."/>
        </authorList>
    </citation>
    <scope>NUCLEOTIDE SEQUENCE [LARGE SCALE GENOMIC DNA]</scope>
    <source>
        <strain evidence="2 3">P1569</strain>
    </source>
</reference>
<comment type="caution">
    <text evidence="2">The sequence shown here is derived from an EMBL/GenBank/DDBJ whole genome shotgun (WGS) entry which is preliminary data.</text>
</comment>
<dbReference type="HOGENOM" id="CLU_312729_0_0_1"/>
<evidence type="ECO:0000313" key="3">
    <source>
        <dbReference type="Proteomes" id="UP000018721"/>
    </source>
</evidence>
<gene>
    <name evidence="2" type="ORF">F443_14382</name>
</gene>